<dbReference type="InterPro" id="IPR008928">
    <property type="entry name" value="6-hairpin_glycosidase_sf"/>
</dbReference>
<feature type="region of interest" description="Disordered" evidence="1">
    <location>
        <begin position="238"/>
        <end position="262"/>
    </location>
</feature>
<evidence type="ECO:0000256" key="1">
    <source>
        <dbReference type="SAM" id="MobiDB-lite"/>
    </source>
</evidence>
<dbReference type="PROSITE" id="PS51318">
    <property type="entry name" value="TAT"/>
    <property type="match status" value="1"/>
</dbReference>
<accession>A0ABS9HWR9</accession>
<dbReference type="InterPro" id="IPR008979">
    <property type="entry name" value="Galactose-bd-like_sf"/>
</dbReference>
<dbReference type="RefSeq" id="WP_237056302.1">
    <property type="nucleotide sequence ID" value="NZ_JAKJPO010000015.1"/>
</dbReference>
<name>A0ABS9HWR9_9GAMM</name>
<feature type="domain" description="Glycosyl hydrolase family 92 N-terminal" evidence="3">
    <location>
        <begin position="251"/>
        <end position="479"/>
    </location>
</feature>
<keyword evidence="4" id="KW-0326">Glycosidase</keyword>
<reference evidence="4 5" key="2">
    <citation type="submission" date="2022-01" db="EMBL/GenBank/DDBJ databases">
        <title>Lysobacter chinensis sp. nov., a bacterium isolated from cow dung compost.</title>
        <authorList>
            <person name="Liu Y."/>
        </authorList>
    </citation>
    <scope>NUCLEOTIDE SEQUENCE [LARGE SCALE GENOMIC DNA]</scope>
    <source>
        <strain evidence="4 5">TLK-CK17</strain>
    </source>
</reference>
<evidence type="ECO:0000313" key="4">
    <source>
        <dbReference type="EMBL" id="MCF7223330.1"/>
    </source>
</evidence>
<dbReference type="InterPro" id="IPR050883">
    <property type="entry name" value="PNGase"/>
</dbReference>
<dbReference type="Gene3D" id="1.20.1610.10">
    <property type="entry name" value="alpha-1,2-mannosidases domains"/>
    <property type="match status" value="1"/>
</dbReference>
<protein>
    <submittedName>
        <fullName evidence="4">GH92 family glycosyl hydrolase</fullName>
        <ecNumber evidence="4">3.2.1.-</ecNumber>
    </submittedName>
</protein>
<sequence length="1185" mass="128174">MPSRSSRWRLLAGPALATALLAGGLPRSGISAPAVASSSLGGERFRSSFEDGEPQPPDGLVRRAAGAELALRSAGGPDEAYTARTGVGFTGVRSLEYSGDVDGDAGAQARAAVFDVSIPVTAGTELSYRIFPRFIGDDLRYPSTWVGIDLAFSDGTYLSDLGAMDQHGFILSPRGQGESRSLYTGQWNHKQSRIGDVAAGKVIEKILVGIDAPFGPASFRGWIDDIAIVDRVAADTPSAASQKRPSEHVLTTRGTNSSGAFSRGNNIPATAMPHGFNFWAPVTDAGSLSWFYEYGRRNDERNLPRLEALTLSHETSPWMGDRQTFQVMPSVAAGVPSANRSDRAVTFRHENELARPHHYRVALDNGIVAEIAPTDHAAMFRFTFPGDEASLIFDNVDDRGGLSLSPASGELTGYTDTRSGLSNGAGRMYVYAKFDRPVTASGKLVATDGPDGGRRVSVPGYFRFDAGEKRTVAMRIATSLISVEQAKHNLALQIADDDTFEDVRGRAQKAWDERLGVIEVEGASPDQLTTLYSNLYRLFLYPNTGHENAGSNERPVWKHAVQSSASKDIPPGTTESRTGAAVVDGKVYVNNGFWDTYRTTWAAYSLFAPRQAAEMVNGFLQHYHDGGWVPRWSSPGYANLMTGTSSDVSFADAYVKGVEGIDVAAAYAAMIRNAAVAPPNDNIGRKGMDVAPFVGYVPSTVGEGLSWALEGYINDYGIANMLSAMAEDPATDLSRERLETESAYYRSRALNYVRMFDPAIGFFQGRSLDGKWKSPAEDYDPQVWGHDHDYTETNGWGFAFLVPHDGQGLANLYGGREGLARKLDEYFATPETARYPGSYGGVIHEMVEARDVRMGQWGFSNQVAHHVPWMYLYAGRPWRTQEIVRETLARMYVGSEIGQGYPGDEDNGESSAWWLFAALGFYPLQMGSEHLVIGSPLFSRATVHLQDGRELVISAPGNDRDNVYVAGVTVNGKAWNSTVIPHRLLAGGGRIEFSMSSEPGRWGSDVAALPPSLTTGNEPPSPLADLTGAGTGIASTNMRNAQAGHLFDNTSHSEAVFAAAGAAVEPVQVTWTFEERPAAAVTFYTLTSGDTGGHPTDWVLEGSDDGDAWRELDRRSGEVFDWTRYTRPFRLDAPARYKRYRLVITGASDPGRPVSLAEMELLGSPAGAEPAGTPEADPLHATGAQ</sequence>
<keyword evidence="5" id="KW-1185">Reference proteome</keyword>
<reference evidence="4 5" key="3">
    <citation type="submission" date="2022-01" db="EMBL/GenBank/DDBJ databases">
        <authorList>
            <person name="Zhou L.Y."/>
        </authorList>
    </citation>
    <scope>NUCLEOTIDE SEQUENCE [LARGE SCALE GENOMIC DNA]</scope>
    <source>
        <strain evidence="4 5">TLK-CK17</strain>
    </source>
</reference>
<dbReference type="EMBL" id="JAKJPO010000015">
    <property type="protein sequence ID" value="MCF7223330.1"/>
    <property type="molecule type" value="Genomic_DNA"/>
</dbReference>
<dbReference type="GO" id="GO:0016798">
    <property type="term" value="F:hydrolase activity, acting on glycosyl bonds"/>
    <property type="evidence" value="ECO:0007669"/>
    <property type="project" value="UniProtKB-KW"/>
</dbReference>
<evidence type="ECO:0000259" key="2">
    <source>
        <dbReference type="Pfam" id="PF07971"/>
    </source>
</evidence>
<feature type="compositionally biased region" description="Low complexity" evidence="1">
    <location>
        <begin position="1165"/>
        <end position="1176"/>
    </location>
</feature>
<dbReference type="SUPFAM" id="SSF49785">
    <property type="entry name" value="Galactose-binding domain-like"/>
    <property type="match status" value="1"/>
</dbReference>
<dbReference type="Gene3D" id="1.20.1050.60">
    <property type="entry name" value="alpha-1,2-mannosidase"/>
    <property type="match status" value="1"/>
</dbReference>
<feature type="domain" description="Glycosyl hydrolase family 92" evidence="2">
    <location>
        <begin position="485"/>
        <end position="996"/>
    </location>
</feature>
<dbReference type="EC" id="3.2.1.-" evidence="4"/>
<dbReference type="Pfam" id="PF17678">
    <property type="entry name" value="Glyco_hydro_92N"/>
    <property type="match status" value="1"/>
</dbReference>
<dbReference type="Proteomes" id="UP001430796">
    <property type="component" value="Unassembled WGS sequence"/>
</dbReference>
<dbReference type="Gene3D" id="2.60.120.260">
    <property type="entry name" value="Galactose-binding domain-like"/>
    <property type="match status" value="1"/>
</dbReference>
<gene>
    <name evidence="4" type="ORF">L3V18_16260</name>
</gene>
<feature type="compositionally biased region" description="Polar residues" evidence="1">
    <location>
        <begin position="252"/>
        <end position="262"/>
    </location>
</feature>
<dbReference type="PANTHER" id="PTHR12143:SF43">
    <property type="entry name" value="PUTATIVE-RELATED"/>
    <property type="match status" value="1"/>
</dbReference>
<dbReference type="Pfam" id="PF07971">
    <property type="entry name" value="Glyco_hydro_92"/>
    <property type="match status" value="1"/>
</dbReference>
<comment type="caution">
    <text evidence="4">The sequence shown here is derived from an EMBL/GenBank/DDBJ whole genome shotgun (WGS) entry which is preliminary data.</text>
</comment>
<dbReference type="PANTHER" id="PTHR12143">
    <property type="entry name" value="PEPTIDE N-GLYCANASE PNGASE -RELATED"/>
    <property type="match status" value="1"/>
</dbReference>
<evidence type="ECO:0000259" key="3">
    <source>
        <dbReference type="Pfam" id="PF17678"/>
    </source>
</evidence>
<evidence type="ECO:0000313" key="5">
    <source>
        <dbReference type="Proteomes" id="UP001430796"/>
    </source>
</evidence>
<dbReference type="Gene3D" id="2.70.98.10">
    <property type="match status" value="1"/>
</dbReference>
<dbReference type="InterPro" id="IPR014718">
    <property type="entry name" value="GH-type_carb-bd"/>
</dbReference>
<dbReference type="InterPro" id="IPR005887">
    <property type="entry name" value="GH92_a_mannosidase_put"/>
</dbReference>
<dbReference type="Gene3D" id="3.30.2080.10">
    <property type="entry name" value="GH92 mannosidase domain"/>
    <property type="match status" value="1"/>
</dbReference>
<dbReference type="InterPro" id="IPR012939">
    <property type="entry name" value="Glyco_hydro_92"/>
</dbReference>
<dbReference type="InterPro" id="IPR041371">
    <property type="entry name" value="GH92_N"/>
</dbReference>
<organism evidence="4 5">
    <name type="scientific">Marilutibacter chinensis</name>
    <dbReference type="NCBI Taxonomy" id="2912247"/>
    <lineage>
        <taxon>Bacteria</taxon>
        <taxon>Pseudomonadati</taxon>
        <taxon>Pseudomonadota</taxon>
        <taxon>Gammaproteobacteria</taxon>
        <taxon>Lysobacterales</taxon>
        <taxon>Lysobacteraceae</taxon>
        <taxon>Marilutibacter</taxon>
    </lineage>
</organism>
<reference evidence="5" key="1">
    <citation type="submission" date="2022-01" db="EMBL/GenBank/DDBJ databases">
        <title>Lysobacter chinensis sp. nov., a bacterium isolated from cow dung compost.</title>
        <authorList>
            <person name="Zhou L.Y."/>
        </authorList>
    </citation>
    <scope>NUCLEOTIDE SEQUENCE [LARGE SCALE GENOMIC DNA]</scope>
    <source>
        <strain evidence="5">TLK-CK17</strain>
    </source>
</reference>
<dbReference type="SUPFAM" id="SSF48208">
    <property type="entry name" value="Six-hairpin glycosidases"/>
    <property type="match status" value="1"/>
</dbReference>
<proteinExistence type="predicted"/>
<keyword evidence="4" id="KW-0378">Hydrolase</keyword>
<dbReference type="NCBIfam" id="TIGR01180">
    <property type="entry name" value="aman2_put"/>
    <property type="match status" value="1"/>
</dbReference>
<dbReference type="InterPro" id="IPR006311">
    <property type="entry name" value="TAT_signal"/>
</dbReference>
<feature type="region of interest" description="Disordered" evidence="1">
    <location>
        <begin position="1160"/>
        <end position="1185"/>
    </location>
</feature>